<feature type="compositionally biased region" description="Pro residues" evidence="5">
    <location>
        <begin position="390"/>
        <end position="439"/>
    </location>
</feature>
<dbReference type="InterPro" id="IPR006260">
    <property type="entry name" value="TonB/TolA_C"/>
</dbReference>
<keyword evidence="9" id="KW-1185">Reference proteome</keyword>
<evidence type="ECO:0000256" key="5">
    <source>
        <dbReference type="SAM" id="MobiDB-lite"/>
    </source>
</evidence>
<dbReference type="GO" id="GO:0055085">
    <property type="term" value="P:transmembrane transport"/>
    <property type="evidence" value="ECO:0007669"/>
    <property type="project" value="InterPro"/>
</dbReference>
<reference evidence="8 9" key="1">
    <citation type="submission" date="2020-10" db="EMBL/GenBank/DDBJ databases">
        <title>complete genome sequencing of Lysobacter sp. H21R20.</title>
        <authorList>
            <person name="Bae J.-W."/>
            <person name="Lee S.-Y."/>
        </authorList>
    </citation>
    <scope>NUCLEOTIDE SEQUENCE [LARGE SCALE GENOMIC DNA]</scope>
    <source>
        <strain evidence="8 9">H21R20</strain>
    </source>
</reference>
<evidence type="ECO:0000256" key="6">
    <source>
        <dbReference type="SAM" id="Phobius"/>
    </source>
</evidence>
<organism evidence="8 9">
    <name type="scientific">Novilysobacter ciconiae</name>
    <dbReference type="NCBI Taxonomy" id="2781022"/>
    <lineage>
        <taxon>Bacteria</taxon>
        <taxon>Pseudomonadati</taxon>
        <taxon>Pseudomonadota</taxon>
        <taxon>Gammaproteobacteria</taxon>
        <taxon>Lysobacterales</taxon>
        <taxon>Lysobacteraceae</taxon>
        <taxon>Novilysobacter</taxon>
    </lineage>
</organism>
<feature type="transmembrane region" description="Helical" evidence="6">
    <location>
        <begin position="273"/>
        <end position="294"/>
    </location>
</feature>
<evidence type="ECO:0000259" key="7">
    <source>
        <dbReference type="PROSITE" id="PS52015"/>
    </source>
</evidence>
<dbReference type="EMBL" id="CP063656">
    <property type="protein sequence ID" value="QOW20068.1"/>
    <property type="molecule type" value="Genomic_DNA"/>
</dbReference>
<evidence type="ECO:0000256" key="3">
    <source>
        <dbReference type="ARBA" id="ARBA00022989"/>
    </source>
</evidence>
<dbReference type="PANTHER" id="PTHR34978:SF3">
    <property type="entry name" value="SLR0241 PROTEIN"/>
    <property type="match status" value="1"/>
</dbReference>
<dbReference type="InterPro" id="IPR052173">
    <property type="entry name" value="Beta-lactam_resp_regulator"/>
</dbReference>
<feature type="transmembrane region" description="Helical" evidence="6">
    <location>
        <begin position="93"/>
        <end position="111"/>
    </location>
</feature>
<sequence>MSAAEFAMLLGRAALASSVAIALVWLLRRPLRRGFGAASAYAAWLAVPASLVAVLAPLAGFSLQPHWIGALAALPTAATAAPASPSPVDPAELLLAIWIAGVAAMAVHFALQQRRFHRALGHVHERADGTRQASVAEGLPAAMGLWRPRIVVPLDFDQRYNDEQRELMRAHESTHIRRGDLQVNAFAAGLRCLFWFNPLVHVAAVHFRHDQQLACDQRVMARYPQSRRAYGEAMLKTQLAGQPLPLGCHWGYSHPLKERIEMLKQPVVGLPRWIAGTVAVTALTLAMGVGAWAAQPGGSQTIGDIRPGGRMPPPRYPAGAAEQGIGGKVVLLLQLDARGKVSAVEVESSQPAGVFDQAAIDAARNWTLNPPMQDGKPVAGKVRVPVSFEPDPPAPPAPPAAPKAPPAPAAGPGAGPAPPAPAAPPAPPSPPAPPADPIG</sequence>
<dbReference type="PANTHER" id="PTHR34978">
    <property type="entry name" value="POSSIBLE SENSOR-TRANSDUCER PROTEIN BLAR"/>
    <property type="match status" value="1"/>
</dbReference>
<keyword evidence="3 6" id="KW-1133">Transmembrane helix</keyword>
<dbReference type="GO" id="GO:0016020">
    <property type="term" value="C:membrane"/>
    <property type="evidence" value="ECO:0007669"/>
    <property type="project" value="UniProtKB-SubCell"/>
</dbReference>
<dbReference type="CDD" id="cd07341">
    <property type="entry name" value="M56_BlaR1_MecR1_like"/>
    <property type="match status" value="1"/>
</dbReference>
<dbReference type="Proteomes" id="UP000594059">
    <property type="component" value="Chromosome"/>
</dbReference>
<evidence type="ECO:0000256" key="1">
    <source>
        <dbReference type="ARBA" id="ARBA00004167"/>
    </source>
</evidence>
<feature type="transmembrane region" description="Helical" evidence="6">
    <location>
        <begin position="39"/>
        <end position="59"/>
    </location>
</feature>
<dbReference type="InterPro" id="IPR037682">
    <property type="entry name" value="TonB_C"/>
</dbReference>
<feature type="domain" description="TonB C-terminal" evidence="7">
    <location>
        <begin position="301"/>
        <end position="397"/>
    </location>
</feature>
<evidence type="ECO:0000256" key="2">
    <source>
        <dbReference type="ARBA" id="ARBA00022692"/>
    </source>
</evidence>
<dbReference type="SUPFAM" id="SSF74653">
    <property type="entry name" value="TolA/TonB C-terminal domain"/>
    <property type="match status" value="1"/>
</dbReference>
<keyword evidence="2 6" id="KW-0812">Transmembrane</keyword>
<dbReference type="AlphaFoldDB" id="A0A7S6UGV9"/>
<evidence type="ECO:0000313" key="8">
    <source>
        <dbReference type="EMBL" id="QOW20068.1"/>
    </source>
</evidence>
<accession>A0A7S6UGV9</accession>
<dbReference type="KEGG" id="lcic:INQ41_03215"/>
<dbReference type="NCBIfam" id="TIGR01352">
    <property type="entry name" value="tonB_Cterm"/>
    <property type="match status" value="1"/>
</dbReference>
<feature type="region of interest" description="Disordered" evidence="5">
    <location>
        <begin position="383"/>
        <end position="439"/>
    </location>
</feature>
<comment type="subcellular location">
    <subcellularLocation>
        <location evidence="1">Membrane</location>
        <topology evidence="1">Single-pass membrane protein</topology>
    </subcellularLocation>
</comment>
<proteinExistence type="predicted"/>
<gene>
    <name evidence="8" type="ORF">INQ41_03215</name>
</gene>
<dbReference type="PROSITE" id="PS52015">
    <property type="entry name" value="TONB_CTD"/>
    <property type="match status" value="1"/>
</dbReference>
<dbReference type="InterPro" id="IPR008756">
    <property type="entry name" value="Peptidase_M56"/>
</dbReference>
<feature type="transmembrane region" description="Helical" evidence="6">
    <location>
        <begin position="6"/>
        <end position="27"/>
    </location>
</feature>
<dbReference type="Pfam" id="PF05569">
    <property type="entry name" value="Peptidase_M56"/>
    <property type="match status" value="1"/>
</dbReference>
<dbReference type="Gene3D" id="3.30.1150.10">
    <property type="match status" value="1"/>
</dbReference>
<evidence type="ECO:0000313" key="9">
    <source>
        <dbReference type="Proteomes" id="UP000594059"/>
    </source>
</evidence>
<protein>
    <submittedName>
        <fullName evidence="8">TonB family protein</fullName>
    </submittedName>
</protein>
<evidence type="ECO:0000256" key="4">
    <source>
        <dbReference type="ARBA" id="ARBA00023136"/>
    </source>
</evidence>
<dbReference type="RefSeq" id="WP_193986154.1">
    <property type="nucleotide sequence ID" value="NZ_CP063656.1"/>
</dbReference>
<keyword evidence="4 6" id="KW-0472">Membrane</keyword>
<name>A0A7S6UGV9_9GAMM</name>
<dbReference type="Pfam" id="PF03544">
    <property type="entry name" value="TonB_C"/>
    <property type="match status" value="1"/>
</dbReference>